<evidence type="ECO:0000256" key="7">
    <source>
        <dbReference type="HAMAP-Rule" id="MF_00227"/>
    </source>
</evidence>
<dbReference type="Proteomes" id="UP000649799">
    <property type="component" value="Unassembled WGS sequence"/>
</dbReference>
<dbReference type="SUPFAM" id="SSF54211">
    <property type="entry name" value="Ribosomal protein S5 domain 2-like"/>
    <property type="match status" value="1"/>
</dbReference>
<evidence type="ECO:0000256" key="1">
    <source>
        <dbReference type="ARBA" id="ARBA00002663"/>
    </source>
</evidence>
<dbReference type="InterPro" id="IPR000100">
    <property type="entry name" value="RNase_P"/>
</dbReference>
<protein>
    <recommendedName>
        <fullName evidence="7 8">Ribonuclease P protein component</fullName>
        <shortName evidence="7">RNase P protein</shortName>
        <shortName evidence="7">RNaseP protein</shortName>
        <ecNumber evidence="7 8">3.1.26.5</ecNumber>
    </recommendedName>
    <alternativeName>
        <fullName evidence="7">Protein C5</fullName>
    </alternativeName>
</protein>
<keyword evidence="5 7" id="KW-0378">Hydrolase</keyword>
<keyword evidence="10" id="KW-1185">Reference proteome</keyword>
<evidence type="ECO:0000256" key="2">
    <source>
        <dbReference type="ARBA" id="ARBA00022694"/>
    </source>
</evidence>
<comment type="catalytic activity">
    <reaction evidence="7">
        <text>Endonucleolytic cleavage of RNA, removing 5'-extranucleotides from tRNA precursor.</text>
        <dbReference type="EC" id="3.1.26.5"/>
    </reaction>
</comment>
<keyword evidence="3 7" id="KW-0540">Nuclease</keyword>
<gene>
    <name evidence="7 9" type="primary">rnpA</name>
    <name evidence="9" type="ORF">G9Q97_21970</name>
</gene>
<evidence type="ECO:0000256" key="6">
    <source>
        <dbReference type="ARBA" id="ARBA00022884"/>
    </source>
</evidence>
<dbReference type="PANTHER" id="PTHR33992">
    <property type="entry name" value="RIBONUCLEASE P PROTEIN COMPONENT"/>
    <property type="match status" value="1"/>
</dbReference>
<evidence type="ECO:0000256" key="4">
    <source>
        <dbReference type="ARBA" id="ARBA00022759"/>
    </source>
</evidence>
<dbReference type="GO" id="GO:0004526">
    <property type="term" value="F:ribonuclease P activity"/>
    <property type="evidence" value="ECO:0007669"/>
    <property type="project" value="UniProtKB-EC"/>
</dbReference>
<comment type="subunit">
    <text evidence="7">Consists of a catalytic RNA component (M1 or rnpB) and a protein subunit.</text>
</comment>
<proteinExistence type="inferred from homology"/>
<dbReference type="PANTHER" id="PTHR33992:SF1">
    <property type="entry name" value="RIBONUCLEASE P PROTEIN COMPONENT"/>
    <property type="match status" value="1"/>
</dbReference>
<evidence type="ECO:0000313" key="10">
    <source>
        <dbReference type="Proteomes" id="UP000649799"/>
    </source>
</evidence>
<evidence type="ECO:0000256" key="8">
    <source>
        <dbReference type="NCBIfam" id="TIGR00188"/>
    </source>
</evidence>
<dbReference type="InterPro" id="IPR020568">
    <property type="entry name" value="Ribosomal_Su5_D2-typ_SF"/>
</dbReference>
<dbReference type="InterPro" id="IPR014721">
    <property type="entry name" value="Ribsml_uS5_D2-typ_fold_subgr"/>
</dbReference>
<accession>A0ABX0HGH1</accession>
<dbReference type="PROSITE" id="PS00648">
    <property type="entry name" value="RIBONUCLEASE_P"/>
    <property type="match status" value="1"/>
</dbReference>
<evidence type="ECO:0000256" key="3">
    <source>
        <dbReference type="ARBA" id="ARBA00022722"/>
    </source>
</evidence>
<keyword evidence="4 7" id="KW-0255">Endonuclease</keyword>
<comment type="caution">
    <text evidence="9">The sequence shown here is derived from an EMBL/GenBank/DDBJ whole genome shotgun (WGS) entry which is preliminary data.</text>
</comment>
<sequence length="127" mass="15125">MDCKFSKQERLHSKKLIKELFDKGSSFFLYPFKVIYFEPGELPNHQFLVSVSKKRFKKAVDRNYIKRRVKEAYRQNKFLLKEADTDNPRKLIALVYVSQDLMGFHDIESKVIRVLKKIPQIKSKKNA</sequence>
<keyword evidence="2 7" id="KW-0819">tRNA processing</keyword>
<keyword evidence="6 7" id="KW-0694">RNA-binding</keyword>
<dbReference type="EC" id="3.1.26.5" evidence="7 8"/>
<evidence type="ECO:0000313" key="9">
    <source>
        <dbReference type="EMBL" id="NHE59486.1"/>
    </source>
</evidence>
<dbReference type="InterPro" id="IPR020539">
    <property type="entry name" value="RNase_P_CS"/>
</dbReference>
<dbReference type="EMBL" id="JAANYN010000013">
    <property type="protein sequence ID" value="NHE59486.1"/>
    <property type="molecule type" value="Genomic_DNA"/>
</dbReference>
<reference evidence="9 10" key="1">
    <citation type="submission" date="2020-03" db="EMBL/GenBank/DDBJ databases">
        <title>Cyclobacterium plantarum sp. nov., a marine bacterium isolated from a coastal-marine wetland.</title>
        <authorList>
            <person name="Sanchez-Porro C."/>
            <person name="Ventosa A."/>
            <person name="Amoozegar M."/>
        </authorList>
    </citation>
    <scope>NUCLEOTIDE SEQUENCE [LARGE SCALE GENOMIC DNA]</scope>
    <source>
        <strain evidence="9 10">GBPx2</strain>
    </source>
</reference>
<dbReference type="HAMAP" id="MF_00227">
    <property type="entry name" value="RNase_P"/>
    <property type="match status" value="1"/>
</dbReference>
<dbReference type="RefSeq" id="WP_166150931.1">
    <property type="nucleotide sequence ID" value="NZ_JAANYN010000013.1"/>
</dbReference>
<dbReference type="Pfam" id="PF00825">
    <property type="entry name" value="Ribonuclease_P"/>
    <property type="match status" value="1"/>
</dbReference>
<name>A0ABX0HGH1_9BACT</name>
<dbReference type="Gene3D" id="3.30.230.10">
    <property type="match status" value="1"/>
</dbReference>
<dbReference type="NCBIfam" id="TIGR00188">
    <property type="entry name" value="rnpA"/>
    <property type="match status" value="1"/>
</dbReference>
<organism evidence="9 10">
    <name type="scientific">Cyclobacterium plantarum</name>
    <dbReference type="NCBI Taxonomy" id="2716263"/>
    <lineage>
        <taxon>Bacteria</taxon>
        <taxon>Pseudomonadati</taxon>
        <taxon>Bacteroidota</taxon>
        <taxon>Cytophagia</taxon>
        <taxon>Cytophagales</taxon>
        <taxon>Cyclobacteriaceae</taxon>
        <taxon>Cyclobacterium</taxon>
    </lineage>
</organism>
<evidence type="ECO:0000256" key="5">
    <source>
        <dbReference type="ARBA" id="ARBA00022801"/>
    </source>
</evidence>
<comment type="similarity">
    <text evidence="7">Belongs to the RnpA family.</text>
</comment>
<comment type="function">
    <text evidence="1 7">RNaseP catalyzes the removal of the 5'-leader sequence from pre-tRNA to produce the mature 5'-terminus. It can also cleave other RNA substrates such as 4.5S RNA. The protein component plays an auxiliary but essential role in vivo by binding to the 5'-leader sequence and broadening the substrate specificity of the ribozyme.</text>
</comment>